<dbReference type="InterPro" id="IPR038359">
    <property type="entry name" value="Connexin_N_sf"/>
</dbReference>
<dbReference type="eggNOG" id="ENOG502QVY2">
    <property type="taxonomic scope" value="Eukaryota"/>
</dbReference>
<evidence type="ECO:0000256" key="6">
    <source>
        <dbReference type="SAM" id="Phobius"/>
    </source>
</evidence>
<evidence type="ECO:0000259" key="7">
    <source>
        <dbReference type="SMART" id="SM00037"/>
    </source>
</evidence>
<keyword evidence="10" id="KW-1185">Reference proteome</keyword>
<dbReference type="GO" id="GO:0007267">
    <property type="term" value="P:cell-cell signaling"/>
    <property type="evidence" value="ECO:0007669"/>
    <property type="project" value="TreeGrafter"/>
</dbReference>
<proteinExistence type="predicted"/>
<dbReference type="GO" id="GO:0005922">
    <property type="term" value="C:connexin complex"/>
    <property type="evidence" value="ECO:0007669"/>
    <property type="project" value="InterPro"/>
</dbReference>
<dbReference type="Proteomes" id="UP000011518">
    <property type="component" value="Unassembled WGS sequence"/>
</dbReference>
<dbReference type="InParanoid" id="L9KPJ4"/>
<dbReference type="EMBL" id="KB320709">
    <property type="protein sequence ID" value="ELW64865.1"/>
    <property type="molecule type" value="Genomic_DNA"/>
</dbReference>
<reference evidence="10" key="2">
    <citation type="journal article" date="2013" name="Nat. Commun.">
        <title>Genome of the Chinese tree shrew.</title>
        <authorList>
            <person name="Fan Y."/>
            <person name="Huang Z.Y."/>
            <person name="Cao C.C."/>
            <person name="Chen C.S."/>
            <person name="Chen Y.X."/>
            <person name="Fan D.D."/>
            <person name="He J."/>
            <person name="Hou H.L."/>
            <person name="Hu L."/>
            <person name="Hu X.T."/>
            <person name="Jiang X.T."/>
            <person name="Lai R."/>
            <person name="Lang Y.S."/>
            <person name="Liang B."/>
            <person name="Liao S.G."/>
            <person name="Mu D."/>
            <person name="Ma Y.Y."/>
            <person name="Niu Y.Y."/>
            <person name="Sun X.Q."/>
            <person name="Xia J.Q."/>
            <person name="Xiao J."/>
            <person name="Xiong Z.Q."/>
            <person name="Xu L."/>
            <person name="Yang L."/>
            <person name="Zhang Y."/>
            <person name="Zhao W."/>
            <person name="Zhao X.D."/>
            <person name="Zheng Y.T."/>
            <person name="Zhou J.M."/>
            <person name="Zhu Y.B."/>
            <person name="Zhang G.J."/>
            <person name="Wang J."/>
            <person name="Yao Y.G."/>
        </authorList>
    </citation>
    <scope>NUCLEOTIDE SEQUENCE [LARGE SCALE GENOMIC DNA]</scope>
</reference>
<dbReference type="AlphaFoldDB" id="L9KPJ4"/>
<keyword evidence="5 6" id="KW-0472">Membrane</keyword>
<keyword evidence="3 6" id="KW-0812">Transmembrane</keyword>
<name>L9KPJ4_TUPCH</name>
<protein>
    <submittedName>
        <fullName evidence="9">Gap junction gamma-3 protein</fullName>
    </submittedName>
</protein>
<feature type="transmembrane region" description="Helical" evidence="6">
    <location>
        <begin position="20"/>
        <end position="44"/>
    </location>
</feature>
<dbReference type="OrthoDB" id="9833722at2759"/>
<reference evidence="10" key="1">
    <citation type="submission" date="2012-07" db="EMBL/GenBank/DDBJ databases">
        <title>Genome of the Chinese tree shrew, a rising model animal genetically related to primates.</title>
        <authorList>
            <person name="Zhang G."/>
            <person name="Fan Y."/>
            <person name="Yao Y."/>
            <person name="Huang Z."/>
        </authorList>
    </citation>
    <scope>NUCLEOTIDE SEQUENCE [LARGE SCALE GENOMIC DNA]</scope>
</reference>
<evidence type="ECO:0000256" key="3">
    <source>
        <dbReference type="ARBA" id="ARBA00022692"/>
    </source>
</evidence>
<organism evidence="9 10">
    <name type="scientific">Tupaia chinensis</name>
    <name type="common">Chinese tree shrew</name>
    <name type="synonym">Tupaia belangeri chinensis</name>
    <dbReference type="NCBI Taxonomy" id="246437"/>
    <lineage>
        <taxon>Eukaryota</taxon>
        <taxon>Metazoa</taxon>
        <taxon>Chordata</taxon>
        <taxon>Craniata</taxon>
        <taxon>Vertebrata</taxon>
        <taxon>Euteleostomi</taxon>
        <taxon>Mammalia</taxon>
        <taxon>Eutheria</taxon>
        <taxon>Euarchontoglires</taxon>
        <taxon>Scandentia</taxon>
        <taxon>Tupaiidae</taxon>
        <taxon>Tupaia</taxon>
    </lineage>
</organism>
<dbReference type="PANTHER" id="PTHR11984">
    <property type="entry name" value="CONNEXIN"/>
    <property type="match status" value="1"/>
</dbReference>
<evidence type="ECO:0000313" key="10">
    <source>
        <dbReference type="Proteomes" id="UP000011518"/>
    </source>
</evidence>
<dbReference type="InterPro" id="IPR019570">
    <property type="entry name" value="Connexin_CCC"/>
</dbReference>
<dbReference type="KEGG" id="tup:102491853"/>
<feature type="transmembrane region" description="Helical" evidence="6">
    <location>
        <begin position="77"/>
        <end position="100"/>
    </location>
</feature>
<evidence type="ECO:0000256" key="2">
    <source>
        <dbReference type="ARBA" id="ARBA00022475"/>
    </source>
</evidence>
<feature type="transmembrane region" description="Helical" evidence="6">
    <location>
        <begin position="191"/>
        <end position="216"/>
    </location>
</feature>
<feature type="domain" description="Connexin cysteine-rich" evidence="8">
    <location>
        <begin position="148"/>
        <end position="214"/>
    </location>
</feature>
<evidence type="ECO:0000256" key="5">
    <source>
        <dbReference type="ARBA" id="ARBA00023136"/>
    </source>
</evidence>
<keyword evidence="2" id="KW-1003">Cell membrane</keyword>
<dbReference type="InterPro" id="IPR013092">
    <property type="entry name" value="Connexin_N"/>
</dbReference>
<dbReference type="STRING" id="246437.L9KPJ4"/>
<dbReference type="SMART" id="SM01089">
    <property type="entry name" value="Connexin_CCC"/>
    <property type="match status" value="1"/>
</dbReference>
<evidence type="ECO:0000256" key="1">
    <source>
        <dbReference type="ARBA" id="ARBA00004651"/>
    </source>
</evidence>
<dbReference type="PANTHER" id="PTHR11984:SF56">
    <property type="entry name" value="GAP JUNCTION GAMMA-3 PROTEIN"/>
    <property type="match status" value="1"/>
</dbReference>
<evidence type="ECO:0000256" key="4">
    <source>
        <dbReference type="ARBA" id="ARBA00022989"/>
    </source>
</evidence>
<evidence type="ECO:0000313" key="9">
    <source>
        <dbReference type="EMBL" id="ELW64865.1"/>
    </source>
</evidence>
<comment type="subcellular location">
    <subcellularLocation>
        <location evidence="1">Cell membrane</location>
        <topology evidence="1">Multi-pass membrane protein</topology>
    </subcellularLocation>
</comment>
<dbReference type="Gene3D" id="1.20.1440.80">
    <property type="entry name" value="Gap junction channel protein cysteine-rich domain"/>
    <property type="match status" value="1"/>
</dbReference>
<evidence type="ECO:0000259" key="8">
    <source>
        <dbReference type="SMART" id="SM01089"/>
    </source>
</evidence>
<accession>L9KPJ4</accession>
<keyword evidence="4 6" id="KW-1133">Transmembrane helix</keyword>
<dbReference type="Pfam" id="PF00029">
    <property type="entry name" value="Connexin"/>
    <property type="match status" value="1"/>
</dbReference>
<dbReference type="SMART" id="SM00037">
    <property type="entry name" value="CNX"/>
    <property type="match status" value="1"/>
</dbReference>
<feature type="domain" description="Connexin N-terminal" evidence="7">
    <location>
        <begin position="42"/>
        <end position="75"/>
    </location>
</feature>
<sequence>MCHRFLRRLLTEESRHSTPVGRLLLPVLLGFRLVLLAACGPGIYSDEQSEFVCNTQQPGCKASCFDAFHPLSPLRFWAFQVILVAVPSALYMGFTLYHVIWHWGESGKGKEEQEALIQEGDSGRDTSGLGSSRLFWAYVAQLGARLVLEGAALGLQYHLYGFQMPSSFTCRQEPCPFHISCHLSRSSEKSIFLKTMFGVSGFCLLFTLLEFVFLGLGRCYKPLGTFLGVSSSTSHTLALSMRNLKQTHLPGQICSFGSLDHVPP</sequence>
<dbReference type="PRINTS" id="PR00206">
    <property type="entry name" value="CONNEXIN"/>
</dbReference>
<gene>
    <name evidence="9" type="ORF">TREES_T100020571</name>
</gene>
<dbReference type="InterPro" id="IPR000500">
    <property type="entry name" value="Connexin"/>
</dbReference>
<dbReference type="GO" id="GO:0005243">
    <property type="term" value="F:gap junction channel activity"/>
    <property type="evidence" value="ECO:0007669"/>
    <property type="project" value="TreeGrafter"/>
</dbReference>